<evidence type="ECO:0000313" key="2">
    <source>
        <dbReference type="Proteomes" id="UP000184497"/>
    </source>
</evidence>
<protein>
    <submittedName>
        <fullName evidence="1">Uncharacterized protein</fullName>
    </submittedName>
</protein>
<dbReference type="OrthoDB" id="1551235at2"/>
<name>A0A1M6RDN0_9GAMM</name>
<accession>A0A1M6RDN0</accession>
<dbReference type="EMBL" id="FRAQ01000001">
    <property type="protein sequence ID" value="SHK30561.1"/>
    <property type="molecule type" value="Genomic_DNA"/>
</dbReference>
<dbReference type="Proteomes" id="UP000184497">
    <property type="component" value="Unassembled WGS sequence"/>
</dbReference>
<dbReference type="RefSeq" id="WP_072796483.1">
    <property type="nucleotide sequence ID" value="NZ_FRAQ01000001.1"/>
</dbReference>
<dbReference type="STRING" id="564117.SAMN05216369_1445"/>
<gene>
    <name evidence="1" type="ORF">SAMN05216369_1445</name>
</gene>
<dbReference type="AlphaFoldDB" id="A0A1M6RDN0"/>
<keyword evidence="2" id="KW-1185">Reference proteome</keyword>
<sequence length="200" mass="23125">MDQDELERQLKKQLEYLTRSAEAFDAGYQDEAPRIATTIRILLHESRRSRSLLGLLQVRGKTEIISTSTFDFKTDKTYGTCTLTGFESDSQGMRVVPQYDRVVRSSPIPAHQWWNEVIFRMPQMDKFTRRDFVLFCANKDGGAHIDKYPEKFQRIKDGNINLTGKKDGEEFKFTSILECAVRQMAFEILNSQDIQTLVPS</sequence>
<reference evidence="2" key="1">
    <citation type="submission" date="2016-11" db="EMBL/GenBank/DDBJ databases">
        <authorList>
            <person name="Varghese N."/>
            <person name="Submissions S."/>
        </authorList>
    </citation>
    <scope>NUCLEOTIDE SEQUENCE [LARGE SCALE GENOMIC DNA]</scope>
    <source>
        <strain evidence="2">CGMCC 1.10835</strain>
    </source>
</reference>
<proteinExistence type="predicted"/>
<organism evidence="1 2">
    <name type="scientific">Marinobacter antarcticus</name>
    <dbReference type="NCBI Taxonomy" id="564117"/>
    <lineage>
        <taxon>Bacteria</taxon>
        <taxon>Pseudomonadati</taxon>
        <taxon>Pseudomonadota</taxon>
        <taxon>Gammaproteobacteria</taxon>
        <taxon>Pseudomonadales</taxon>
        <taxon>Marinobacteraceae</taxon>
        <taxon>Marinobacter</taxon>
    </lineage>
</organism>
<evidence type="ECO:0000313" key="1">
    <source>
        <dbReference type="EMBL" id="SHK30561.1"/>
    </source>
</evidence>